<evidence type="ECO:0000313" key="1">
    <source>
        <dbReference type="EMBL" id="EEB33950.1"/>
    </source>
</evidence>
<gene>
    <name evidence="1" type="ORF">DESPIG_01243</name>
</gene>
<dbReference type="Proteomes" id="UP000003676">
    <property type="component" value="Unassembled WGS sequence"/>
</dbReference>
<protein>
    <submittedName>
        <fullName evidence="1">Uncharacterized protein</fullName>
    </submittedName>
</protein>
<reference evidence="1 2" key="2">
    <citation type="submission" date="2008-10" db="EMBL/GenBank/DDBJ databases">
        <authorList>
            <person name="Fulton L."/>
            <person name="Clifton S."/>
            <person name="Fulton B."/>
            <person name="Xu J."/>
            <person name="Minx P."/>
            <person name="Pepin K.H."/>
            <person name="Johnson M."/>
            <person name="Bhonagiri V."/>
            <person name="Nash W.E."/>
            <person name="Mardis E.R."/>
            <person name="Wilson R.K."/>
        </authorList>
    </citation>
    <scope>NUCLEOTIDE SEQUENCE [LARGE SCALE GENOMIC DNA]</scope>
    <source>
        <strain evidence="1 2">ATCC 29098</strain>
    </source>
</reference>
<sequence>MVPRVHQALCQLAIIGQQQQAFRKIVKSSNRINSISPHLCGQAIQNRRTPLRIVRRTHDLDRLVQHDIGKRGGQSRKPLSLDLDDIISKDASAGRMFHHPVDLDSPGKNELIGLAAGTVTGGSDEFVEPDPILQVILQPGWNRLVPWSRGGMTALGRSGYRPT</sequence>
<proteinExistence type="predicted"/>
<organism evidence="1 2">
    <name type="scientific">Desulfovibrio piger ATCC 29098</name>
    <dbReference type="NCBI Taxonomy" id="411464"/>
    <lineage>
        <taxon>Bacteria</taxon>
        <taxon>Pseudomonadati</taxon>
        <taxon>Thermodesulfobacteriota</taxon>
        <taxon>Desulfovibrionia</taxon>
        <taxon>Desulfovibrionales</taxon>
        <taxon>Desulfovibrionaceae</taxon>
        <taxon>Desulfovibrio</taxon>
    </lineage>
</organism>
<dbReference type="AlphaFoldDB" id="B6WT39"/>
<evidence type="ECO:0000313" key="2">
    <source>
        <dbReference type="Proteomes" id="UP000003676"/>
    </source>
</evidence>
<accession>B6WT39</accession>
<reference evidence="1 2" key="1">
    <citation type="submission" date="2008-10" db="EMBL/GenBank/DDBJ databases">
        <title>Draft genome sequence of Desulvovibrio piger (ATCC 29098).</title>
        <authorList>
            <person name="Sudarsanam P."/>
            <person name="Ley R."/>
            <person name="Guruge J."/>
            <person name="Turnbaugh P.J."/>
            <person name="Mahowald M."/>
            <person name="Liep D."/>
            <person name="Gordon J."/>
        </authorList>
    </citation>
    <scope>NUCLEOTIDE SEQUENCE [LARGE SCALE GENOMIC DNA]</scope>
    <source>
        <strain evidence="1 2">ATCC 29098</strain>
    </source>
</reference>
<comment type="caution">
    <text evidence="1">The sequence shown here is derived from an EMBL/GenBank/DDBJ whole genome shotgun (WGS) entry which is preliminary data.</text>
</comment>
<dbReference type="HOGENOM" id="CLU_1624478_0_0_7"/>
<dbReference type="EMBL" id="ABXU01000029">
    <property type="protein sequence ID" value="EEB33950.1"/>
    <property type="molecule type" value="Genomic_DNA"/>
</dbReference>
<name>B6WT39_9BACT</name>